<evidence type="ECO:0000313" key="2">
    <source>
        <dbReference type="Proteomes" id="UP001302349"/>
    </source>
</evidence>
<keyword evidence="2" id="KW-1185">Reference proteome</keyword>
<dbReference type="SUPFAM" id="SSF47226">
    <property type="entry name" value="Histidine-containing phosphotransfer domain, HPT domain"/>
    <property type="match status" value="1"/>
</dbReference>
<dbReference type="InterPro" id="IPR036641">
    <property type="entry name" value="HPT_dom_sf"/>
</dbReference>
<organism evidence="1 2">
    <name type="scientific">Imperialibacter roseus</name>
    <dbReference type="NCBI Taxonomy" id="1324217"/>
    <lineage>
        <taxon>Bacteria</taxon>
        <taxon>Pseudomonadati</taxon>
        <taxon>Bacteroidota</taxon>
        <taxon>Cytophagia</taxon>
        <taxon>Cytophagales</taxon>
        <taxon>Flammeovirgaceae</taxon>
        <taxon>Imperialibacter</taxon>
    </lineage>
</organism>
<dbReference type="EMBL" id="CP136051">
    <property type="protein sequence ID" value="WOK07832.1"/>
    <property type="molecule type" value="Genomic_DNA"/>
</dbReference>
<protein>
    <recommendedName>
        <fullName evidence="3">HPt domain-containing protein</fullName>
    </recommendedName>
</protein>
<sequence length="116" mass="13581">MNFENLDSLYRSSPDAYRQLLEFMYQEFEKAQGKITSSIEKGDSTAFSHLKHKIFSTLNTLEYAELMDALTQVTSFYEGDKNLHTEALTLRLNDLFQQLFQRLEDKIAELDELKVM</sequence>
<name>A0ABZ0IS13_9BACT</name>
<proteinExistence type="predicted"/>
<evidence type="ECO:0000313" key="1">
    <source>
        <dbReference type="EMBL" id="WOK07832.1"/>
    </source>
</evidence>
<dbReference type="Proteomes" id="UP001302349">
    <property type="component" value="Chromosome"/>
</dbReference>
<accession>A0ABZ0IS13</accession>
<reference evidence="1 2" key="1">
    <citation type="journal article" date="2023" name="Microbiol. Resour. Announc.">
        <title>Complete Genome Sequence of Imperialibacter roseus strain P4T.</title>
        <authorList>
            <person name="Tizabi D.R."/>
            <person name="Bachvaroff T."/>
            <person name="Hill R.T."/>
        </authorList>
    </citation>
    <scope>NUCLEOTIDE SEQUENCE [LARGE SCALE GENOMIC DNA]</scope>
    <source>
        <strain evidence="1 2">P4T</strain>
    </source>
</reference>
<dbReference type="RefSeq" id="WP_317490481.1">
    <property type="nucleotide sequence ID" value="NZ_CP136051.1"/>
</dbReference>
<dbReference type="Gene3D" id="1.20.120.160">
    <property type="entry name" value="HPT domain"/>
    <property type="match status" value="1"/>
</dbReference>
<evidence type="ECO:0008006" key="3">
    <source>
        <dbReference type="Google" id="ProtNLM"/>
    </source>
</evidence>
<gene>
    <name evidence="1" type="ORF">RT717_04225</name>
</gene>